<proteinExistence type="predicted"/>
<evidence type="ECO:0000313" key="1">
    <source>
        <dbReference type="EMBL" id="KAI7842231.1"/>
    </source>
</evidence>
<protein>
    <submittedName>
        <fullName evidence="1">Uncharacterized protein</fullName>
    </submittedName>
</protein>
<sequence length="221" mass="24104">MLALAAVPTARCTGAGHTKLAARPAAVLRTPARAVAPRRALRLPVHAYQSAKEEAAASATDRSALFHSLAKQVAGQLASEFASNEGSPYEKLEHWLMGSHDEGQELPPRTDQTTEENDAKRLMREAADYFGMPTNLHDAIGTVQEWLSNPSHAQESADSQMVARLLHRLLQNYEQHTGEDFSGEQARAHQFDKLYELATAALGSSVSKCMLKSLVRAYLGI</sequence>
<dbReference type="AlphaFoldDB" id="A0AAD5DSA5"/>
<dbReference type="Proteomes" id="UP001205105">
    <property type="component" value="Unassembled WGS sequence"/>
</dbReference>
<reference evidence="1" key="1">
    <citation type="submission" date="2020-11" db="EMBL/GenBank/DDBJ databases">
        <title>Chlorella ohadii genome sequencing and assembly.</title>
        <authorList>
            <person name="Murik O."/>
            <person name="Treves H."/>
            <person name="Kedem I."/>
            <person name="Shotland Y."/>
            <person name="Kaplan A."/>
        </authorList>
    </citation>
    <scope>NUCLEOTIDE SEQUENCE</scope>
    <source>
        <strain evidence="1">1</strain>
    </source>
</reference>
<organism evidence="1 2">
    <name type="scientific">Chlorella ohadii</name>
    <dbReference type="NCBI Taxonomy" id="2649997"/>
    <lineage>
        <taxon>Eukaryota</taxon>
        <taxon>Viridiplantae</taxon>
        <taxon>Chlorophyta</taxon>
        <taxon>core chlorophytes</taxon>
        <taxon>Trebouxiophyceae</taxon>
        <taxon>Chlorellales</taxon>
        <taxon>Chlorellaceae</taxon>
        <taxon>Chlorella clade</taxon>
        <taxon>Chlorella</taxon>
    </lineage>
</organism>
<evidence type="ECO:0000313" key="2">
    <source>
        <dbReference type="Proteomes" id="UP001205105"/>
    </source>
</evidence>
<keyword evidence="2" id="KW-1185">Reference proteome</keyword>
<comment type="caution">
    <text evidence="1">The sequence shown here is derived from an EMBL/GenBank/DDBJ whole genome shotgun (WGS) entry which is preliminary data.</text>
</comment>
<gene>
    <name evidence="1" type="ORF">COHA_004144</name>
</gene>
<name>A0AAD5DSA5_9CHLO</name>
<dbReference type="EMBL" id="JADXDR010000054">
    <property type="protein sequence ID" value="KAI7842231.1"/>
    <property type="molecule type" value="Genomic_DNA"/>
</dbReference>
<accession>A0AAD5DSA5</accession>